<dbReference type="InterPro" id="IPR015032">
    <property type="entry name" value="ThsB__TIR-like_domain"/>
</dbReference>
<name>A0AAW9JW99_CARML</name>
<feature type="domain" description="Thoeris protein ThsB TIR-like" evidence="1">
    <location>
        <begin position="6"/>
        <end position="101"/>
    </location>
</feature>
<evidence type="ECO:0000313" key="2">
    <source>
        <dbReference type="EMBL" id="MDZ5757781.1"/>
    </source>
</evidence>
<comment type="caution">
    <text evidence="2">The sequence shown here is derived from an EMBL/GenBank/DDBJ whole genome shotgun (WGS) entry which is preliminary data.</text>
</comment>
<proteinExistence type="predicted"/>
<dbReference type="Proteomes" id="UP001290462">
    <property type="component" value="Unassembled WGS sequence"/>
</dbReference>
<dbReference type="InterPro" id="IPR036490">
    <property type="entry name" value="ThsB_TIR-like_sf"/>
</dbReference>
<dbReference type="SUPFAM" id="SSF52206">
    <property type="entry name" value="Hypothetical protein MTH538"/>
    <property type="match status" value="1"/>
</dbReference>
<gene>
    <name evidence="2" type="ORF">RAK27_03835</name>
</gene>
<accession>A0AAW9JW99</accession>
<evidence type="ECO:0000259" key="1">
    <source>
        <dbReference type="Pfam" id="PF08937"/>
    </source>
</evidence>
<protein>
    <submittedName>
        <fullName evidence="2">TIR domain-containing protein</fullName>
    </submittedName>
</protein>
<dbReference type="Pfam" id="PF08937">
    <property type="entry name" value="ThsB_TIR"/>
    <property type="match status" value="1"/>
</dbReference>
<evidence type="ECO:0000313" key="3">
    <source>
        <dbReference type="Proteomes" id="UP001290462"/>
    </source>
</evidence>
<reference evidence="2" key="1">
    <citation type="submission" date="2023-08" db="EMBL/GenBank/DDBJ databases">
        <title>Genomic characterization of piscicolin 126 produced by Carnobacterium maltaromaticum CM22 strain isolated from salmon (Salmo salar).</title>
        <authorList>
            <person name="Gonzalez-Gragera E."/>
            <person name="Garcia-Lopez J.D."/>
            <person name="Teso-Perez C."/>
            <person name="Gimenez-Hernandez I."/>
            <person name="Peralta-Sanchez J.M."/>
            <person name="Valdivia E."/>
            <person name="Montalban-Lopez M."/>
            <person name="Martin-Platero A.M."/>
            <person name="Banos A."/>
            <person name="Martinez-Bueno M."/>
        </authorList>
    </citation>
    <scope>NUCLEOTIDE SEQUENCE</scope>
    <source>
        <strain evidence="2">CM22</strain>
    </source>
</reference>
<sequence length="162" mass="18437">MVRRVFFSFHYDNDISRSMVVRNSWTLKGKENAGFIDKAEFEKIKRNGDSAIKKWIDNQLIGTSVTVVLIGAETLDRKYVKYEIEQSYKRGNAIIAVKIGNIKDFNQMTTSNQSLIKIVGNKSDGSLLWLNEIVDGTYDYVSNNGYDNLGNWIELAAKKKGK</sequence>
<dbReference type="AlphaFoldDB" id="A0AAW9JW99"/>
<dbReference type="RefSeq" id="WP_322808529.1">
    <property type="nucleotide sequence ID" value="NZ_JAVBVO010000002.1"/>
</dbReference>
<dbReference type="Gene3D" id="3.40.50.11200">
    <property type="match status" value="1"/>
</dbReference>
<organism evidence="2 3">
    <name type="scientific">Carnobacterium maltaromaticum</name>
    <name type="common">Carnobacterium piscicola</name>
    <dbReference type="NCBI Taxonomy" id="2751"/>
    <lineage>
        <taxon>Bacteria</taxon>
        <taxon>Bacillati</taxon>
        <taxon>Bacillota</taxon>
        <taxon>Bacilli</taxon>
        <taxon>Lactobacillales</taxon>
        <taxon>Carnobacteriaceae</taxon>
        <taxon>Carnobacterium</taxon>
    </lineage>
</organism>
<dbReference type="EMBL" id="JAVBVO010000002">
    <property type="protein sequence ID" value="MDZ5757781.1"/>
    <property type="molecule type" value="Genomic_DNA"/>
</dbReference>